<dbReference type="PANTHER" id="PTHR15135">
    <property type="entry name" value="STAC"/>
    <property type="match status" value="1"/>
</dbReference>
<dbReference type="PANTHER" id="PTHR15135:SF7">
    <property type="entry name" value="STAC-LIKE, ISOFORM J"/>
    <property type="match status" value="1"/>
</dbReference>
<evidence type="ECO:0000256" key="2">
    <source>
        <dbReference type="ARBA" id="ARBA00004496"/>
    </source>
</evidence>
<keyword evidence="3" id="KW-1003">Cell membrane</keyword>
<dbReference type="Proteomes" id="UP001458880">
    <property type="component" value="Unassembled WGS sequence"/>
</dbReference>
<evidence type="ECO:0000256" key="4">
    <source>
        <dbReference type="ARBA" id="ARBA00022490"/>
    </source>
</evidence>
<dbReference type="InterPro" id="IPR027267">
    <property type="entry name" value="AH/BAR_dom_sf"/>
</dbReference>
<keyword evidence="10" id="KW-0175">Coiled coil</keyword>
<name>A0AAW1KGZ6_POPJA</name>
<dbReference type="InterPro" id="IPR039688">
    <property type="entry name" value="STAC1/2/3"/>
</dbReference>
<evidence type="ECO:0000313" key="14">
    <source>
        <dbReference type="Proteomes" id="UP001458880"/>
    </source>
</evidence>
<feature type="domain" description="Phorbol-ester/DAG-type" evidence="12">
    <location>
        <begin position="464"/>
        <end position="513"/>
    </location>
</feature>
<evidence type="ECO:0000313" key="13">
    <source>
        <dbReference type="EMBL" id="KAK9718782.1"/>
    </source>
</evidence>
<evidence type="ECO:0000256" key="8">
    <source>
        <dbReference type="ARBA" id="ARBA00022833"/>
    </source>
</evidence>
<evidence type="ECO:0000256" key="10">
    <source>
        <dbReference type="SAM" id="Coils"/>
    </source>
</evidence>
<evidence type="ECO:0000256" key="7">
    <source>
        <dbReference type="ARBA" id="ARBA00022771"/>
    </source>
</evidence>
<comment type="subcellular location">
    <subcellularLocation>
        <location evidence="1">Cell membrane</location>
        <topology evidence="1">Peripheral membrane protein</topology>
        <orientation evidence="1">Cytoplasmic side</orientation>
    </subcellularLocation>
    <subcellularLocation>
        <location evidence="2">Cytoplasm</location>
    </subcellularLocation>
</comment>
<feature type="region of interest" description="Disordered" evidence="11">
    <location>
        <begin position="273"/>
        <end position="316"/>
    </location>
</feature>
<dbReference type="PROSITE" id="PS50081">
    <property type="entry name" value="ZF_DAG_PE_2"/>
    <property type="match status" value="1"/>
</dbReference>
<evidence type="ECO:0000256" key="1">
    <source>
        <dbReference type="ARBA" id="ARBA00004413"/>
    </source>
</evidence>
<evidence type="ECO:0000256" key="5">
    <source>
        <dbReference type="ARBA" id="ARBA00022723"/>
    </source>
</evidence>
<dbReference type="FunFam" id="1.20.1270.60:FF:000071">
    <property type="entry name" value="Uncharacterized protein, isoform U"/>
    <property type="match status" value="1"/>
</dbReference>
<dbReference type="Gene3D" id="3.30.60.20">
    <property type="match status" value="1"/>
</dbReference>
<dbReference type="InterPro" id="IPR002219">
    <property type="entry name" value="PKC_DAG/PE"/>
</dbReference>
<dbReference type="GO" id="GO:1903078">
    <property type="term" value="P:positive regulation of protein localization to plasma membrane"/>
    <property type="evidence" value="ECO:0007669"/>
    <property type="project" value="TreeGrafter"/>
</dbReference>
<dbReference type="Gene3D" id="1.20.1270.60">
    <property type="entry name" value="Arfaptin homology (AH) domain/BAR domain"/>
    <property type="match status" value="1"/>
</dbReference>
<protein>
    <submittedName>
        <fullName evidence="13">Phorbol esters/diacylglycerol binding domain (C1 domain)</fullName>
    </submittedName>
</protein>
<dbReference type="GO" id="GO:0003009">
    <property type="term" value="P:skeletal muscle contraction"/>
    <property type="evidence" value="ECO:0007669"/>
    <property type="project" value="TreeGrafter"/>
</dbReference>
<feature type="region of interest" description="Disordered" evidence="11">
    <location>
        <begin position="524"/>
        <end position="554"/>
    </location>
</feature>
<dbReference type="EMBL" id="JASPKY010000225">
    <property type="protein sequence ID" value="KAK9718782.1"/>
    <property type="molecule type" value="Genomic_DNA"/>
</dbReference>
<dbReference type="SMART" id="SM00109">
    <property type="entry name" value="C1"/>
    <property type="match status" value="1"/>
</dbReference>
<evidence type="ECO:0000256" key="3">
    <source>
        <dbReference type="ARBA" id="ARBA00022475"/>
    </source>
</evidence>
<accession>A0AAW1KGZ6</accession>
<keyword evidence="14" id="KW-1185">Reference proteome</keyword>
<reference evidence="13 14" key="1">
    <citation type="journal article" date="2024" name="BMC Genomics">
        <title>De novo assembly and annotation of Popillia japonica's genome with initial clues to its potential as an invasive pest.</title>
        <authorList>
            <person name="Cucini C."/>
            <person name="Boschi S."/>
            <person name="Funari R."/>
            <person name="Cardaioli E."/>
            <person name="Iannotti N."/>
            <person name="Marturano G."/>
            <person name="Paoli F."/>
            <person name="Bruttini M."/>
            <person name="Carapelli A."/>
            <person name="Frati F."/>
            <person name="Nardi F."/>
        </authorList>
    </citation>
    <scope>NUCLEOTIDE SEQUENCE [LARGE SCALE GENOMIC DNA]</scope>
    <source>
        <strain evidence="13">DMR45628</strain>
    </source>
</reference>
<keyword evidence="6" id="KW-0677">Repeat</keyword>
<dbReference type="Pfam" id="PF00130">
    <property type="entry name" value="C1_1"/>
    <property type="match status" value="1"/>
</dbReference>
<keyword evidence="5" id="KW-0479">Metal-binding</keyword>
<organism evidence="13 14">
    <name type="scientific">Popillia japonica</name>
    <name type="common">Japanese beetle</name>
    <dbReference type="NCBI Taxonomy" id="7064"/>
    <lineage>
        <taxon>Eukaryota</taxon>
        <taxon>Metazoa</taxon>
        <taxon>Ecdysozoa</taxon>
        <taxon>Arthropoda</taxon>
        <taxon>Hexapoda</taxon>
        <taxon>Insecta</taxon>
        <taxon>Pterygota</taxon>
        <taxon>Neoptera</taxon>
        <taxon>Endopterygota</taxon>
        <taxon>Coleoptera</taxon>
        <taxon>Polyphaga</taxon>
        <taxon>Scarabaeiformia</taxon>
        <taxon>Scarabaeidae</taxon>
        <taxon>Rutelinae</taxon>
        <taxon>Popillia</taxon>
    </lineage>
</organism>
<keyword evidence="9" id="KW-0472">Membrane</keyword>
<dbReference type="SUPFAM" id="SSF57889">
    <property type="entry name" value="Cysteine-rich domain"/>
    <property type="match status" value="1"/>
</dbReference>
<evidence type="ECO:0000256" key="6">
    <source>
        <dbReference type="ARBA" id="ARBA00022737"/>
    </source>
</evidence>
<dbReference type="AlphaFoldDB" id="A0AAW1KGZ6"/>
<feature type="coiled-coil region" evidence="10">
    <location>
        <begin position="334"/>
        <end position="364"/>
    </location>
</feature>
<feature type="compositionally biased region" description="Pro residues" evidence="11">
    <location>
        <begin position="289"/>
        <end position="298"/>
    </location>
</feature>
<comment type="caution">
    <text evidence="13">The sequence shown here is derived from an EMBL/GenBank/DDBJ whole genome shotgun (WGS) entry which is preliminary data.</text>
</comment>
<dbReference type="FunFam" id="3.30.60.20:FF:000056">
    <property type="entry name" value="Uncharacterized protein, isoform C"/>
    <property type="match status" value="1"/>
</dbReference>
<dbReference type="InterPro" id="IPR046349">
    <property type="entry name" value="C1-like_sf"/>
</dbReference>
<feature type="region of interest" description="Disordered" evidence="11">
    <location>
        <begin position="569"/>
        <end position="679"/>
    </location>
</feature>
<dbReference type="GO" id="GO:0005886">
    <property type="term" value="C:plasma membrane"/>
    <property type="evidence" value="ECO:0007669"/>
    <property type="project" value="UniProtKB-SubCell"/>
</dbReference>
<gene>
    <name evidence="13" type="ORF">QE152_g23009</name>
</gene>
<dbReference type="SUPFAM" id="SSF103657">
    <property type="entry name" value="BAR/IMD domain-like"/>
    <property type="match status" value="1"/>
</dbReference>
<evidence type="ECO:0000256" key="9">
    <source>
        <dbReference type="ARBA" id="ARBA00023136"/>
    </source>
</evidence>
<evidence type="ECO:0000259" key="12">
    <source>
        <dbReference type="PROSITE" id="PS50081"/>
    </source>
</evidence>
<keyword evidence="4" id="KW-0963">Cytoplasm</keyword>
<dbReference type="CDD" id="cd20817">
    <property type="entry name" value="C1_Stac"/>
    <property type="match status" value="1"/>
</dbReference>
<dbReference type="GO" id="GO:0005737">
    <property type="term" value="C:cytoplasm"/>
    <property type="evidence" value="ECO:0007669"/>
    <property type="project" value="UniProtKB-SubCell"/>
</dbReference>
<evidence type="ECO:0000256" key="11">
    <source>
        <dbReference type="SAM" id="MobiDB-lite"/>
    </source>
</evidence>
<keyword evidence="7" id="KW-0863">Zinc-finger</keyword>
<dbReference type="GO" id="GO:0008270">
    <property type="term" value="F:zinc ion binding"/>
    <property type="evidence" value="ECO:0007669"/>
    <property type="project" value="UniProtKB-KW"/>
</dbReference>
<keyword evidence="8" id="KW-0862">Zinc</keyword>
<proteinExistence type="predicted"/>
<sequence length="679" mass="76234">MLHDPESEVTDMDMEKLCTNSNSQSQCDSYPGSIKTLFDQNELESGFKEFSVSDFTQQLGQMYEQHAEELQLLVSNFRKRNGELRKERPACPSSLYHTWETLLQEVEIDSQALSEIASILGRQVSRPLLEKSFYRKIQSRKVFTHRDSYDTIIAKTEEKLAKCRQDYKNAYLSYLTAPTTDSLSAYFNSHNTYIQQLHATNGMLEEYSKETLPQLLQELEEIYCDLCSTVAEAVLQGAEVVSSRAMEQCRRYDGLIGQCKSVTGSNDLAHLARSLPAPTGRGPITRRPFVPPQPPPPQDQAEDGQDIPTDSIPPPLKDELVIDRLASVQVKPSYDALRKESTDLEVQIKQIQEALDTLVRIQQRSVEANLYNKANEIQEDISMKRFDLRVAQIHLRAINSQKELFANKLDTSETGRERKNSSSSTASMKTKWLKALKSLKTPPPEEKKNGSAATRELLKGDPDAHNFQEYTYKKITPCDVCSQVLRGHTRQGLKCRICKMNVHVDCQEKAPKCEAKARLLRRQKSTSEIETRIPDASTEEESLGFGESYSGMPTMNRQLSVKSDRLANPADLPIDRRHAQGPSTSDSSMRRRLFAGMKSLTGFGSRSRQGSPGHRSISLPEKRNSQDGSGNRPFGQPLLLGPESLENGDDAGNLTPPTPPSPSPSKVNNLYKKSGKQKK</sequence>
<dbReference type="PROSITE" id="PS00479">
    <property type="entry name" value="ZF_DAG_PE_1"/>
    <property type="match status" value="1"/>
</dbReference>